<keyword evidence="1" id="KW-0812">Transmembrane</keyword>
<sequence length="98" mass="10654">MQEEQGKPDTHLGRDIALYTVLRLVLVAAVGGVLLLFDVPLLVSLAIAVVVGFPLGLLLFRGLNNRVTAGLAERHADRDAERDRLRAELRGETDPDAN</sequence>
<dbReference type="AlphaFoldDB" id="A0A1G6UQS9"/>
<keyword evidence="1" id="KW-0472">Membrane</keyword>
<accession>A0A1G6UQS9</accession>
<evidence type="ECO:0000313" key="2">
    <source>
        <dbReference type="EMBL" id="SDD43661.1"/>
    </source>
</evidence>
<proteinExistence type="predicted"/>
<feature type="transmembrane region" description="Helical" evidence="1">
    <location>
        <begin position="41"/>
        <end position="60"/>
    </location>
</feature>
<dbReference type="InterPro" id="IPR025323">
    <property type="entry name" value="DUF4229"/>
</dbReference>
<evidence type="ECO:0008006" key="4">
    <source>
        <dbReference type="Google" id="ProtNLM"/>
    </source>
</evidence>
<protein>
    <recommendedName>
        <fullName evidence="4">DUF4229 domain-containing protein</fullName>
    </recommendedName>
</protein>
<gene>
    <name evidence="2" type="ORF">SAMN05216174_11149</name>
</gene>
<evidence type="ECO:0000256" key="1">
    <source>
        <dbReference type="SAM" id="Phobius"/>
    </source>
</evidence>
<dbReference type="EMBL" id="FMZZ01000011">
    <property type="protein sequence ID" value="SDD43661.1"/>
    <property type="molecule type" value="Genomic_DNA"/>
</dbReference>
<keyword evidence="1" id="KW-1133">Transmembrane helix</keyword>
<dbReference type="Proteomes" id="UP000199501">
    <property type="component" value="Unassembled WGS sequence"/>
</dbReference>
<dbReference type="RefSeq" id="WP_091453841.1">
    <property type="nucleotide sequence ID" value="NZ_FMZZ01000011.1"/>
</dbReference>
<organism evidence="2 3">
    <name type="scientific">Actinokineospora iranica</name>
    <dbReference type="NCBI Taxonomy" id="1271860"/>
    <lineage>
        <taxon>Bacteria</taxon>
        <taxon>Bacillati</taxon>
        <taxon>Actinomycetota</taxon>
        <taxon>Actinomycetes</taxon>
        <taxon>Pseudonocardiales</taxon>
        <taxon>Pseudonocardiaceae</taxon>
        <taxon>Actinokineospora</taxon>
    </lineage>
</organism>
<evidence type="ECO:0000313" key="3">
    <source>
        <dbReference type="Proteomes" id="UP000199501"/>
    </source>
</evidence>
<dbReference type="Pfam" id="PF14012">
    <property type="entry name" value="DUF4229"/>
    <property type="match status" value="1"/>
</dbReference>
<keyword evidence="3" id="KW-1185">Reference proteome</keyword>
<dbReference type="STRING" id="1271860.SAMN05216174_11149"/>
<feature type="transmembrane region" description="Helical" evidence="1">
    <location>
        <begin position="16"/>
        <end position="35"/>
    </location>
</feature>
<reference evidence="3" key="1">
    <citation type="submission" date="2016-10" db="EMBL/GenBank/DDBJ databases">
        <authorList>
            <person name="Varghese N."/>
            <person name="Submissions S."/>
        </authorList>
    </citation>
    <scope>NUCLEOTIDE SEQUENCE [LARGE SCALE GENOMIC DNA]</scope>
    <source>
        <strain evidence="3">IBRC-M 10403</strain>
    </source>
</reference>
<name>A0A1G6UQS9_9PSEU</name>